<gene>
    <name evidence="2" type="ORF">FB45DRAFT_869472</name>
</gene>
<dbReference type="Proteomes" id="UP001221142">
    <property type="component" value="Unassembled WGS sequence"/>
</dbReference>
<dbReference type="AlphaFoldDB" id="A0AAD7FK36"/>
<sequence>MRCGRACEEGGVMRGVYPGSGVRRDHDGRAWGGEVTAEAGSDHERLEGGKRRGPGSEHEDWQKGRGQFTREEGHAPCTISRLRPIGPANMGDVWRLRGVKGDSGGLTRAGVIGVR</sequence>
<comment type="caution">
    <text evidence="2">The sequence shown here is derived from an EMBL/GenBank/DDBJ whole genome shotgun (WGS) entry which is preliminary data.</text>
</comment>
<evidence type="ECO:0000313" key="2">
    <source>
        <dbReference type="EMBL" id="KAJ7624562.1"/>
    </source>
</evidence>
<protein>
    <submittedName>
        <fullName evidence="2">Uncharacterized protein</fullName>
    </submittedName>
</protein>
<reference evidence="2" key="1">
    <citation type="submission" date="2023-03" db="EMBL/GenBank/DDBJ databases">
        <title>Massive genome expansion in bonnet fungi (Mycena s.s.) driven by repeated elements and novel gene families across ecological guilds.</title>
        <authorList>
            <consortium name="Lawrence Berkeley National Laboratory"/>
            <person name="Harder C.B."/>
            <person name="Miyauchi S."/>
            <person name="Viragh M."/>
            <person name="Kuo A."/>
            <person name="Thoen E."/>
            <person name="Andreopoulos B."/>
            <person name="Lu D."/>
            <person name="Skrede I."/>
            <person name="Drula E."/>
            <person name="Henrissat B."/>
            <person name="Morin E."/>
            <person name="Kohler A."/>
            <person name="Barry K."/>
            <person name="LaButti K."/>
            <person name="Morin E."/>
            <person name="Salamov A."/>
            <person name="Lipzen A."/>
            <person name="Mereny Z."/>
            <person name="Hegedus B."/>
            <person name="Baldrian P."/>
            <person name="Stursova M."/>
            <person name="Weitz H."/>
            <person name="Taylor A."/>
            <person name="Grigoriev I.V."/>
            <person name="Nagy L.G."/>
            <person name="Martin F."/>
            <person name="Kauserud H."/>
        </authorList>
    </citation>
    <scope>NUCLEOTIDE SEQUENCE</scope>
    <source>
        <strain evidence="2">9284</strain>
    </source>
</reference>
<accession>A0AAD7FK36</accession>
<feature type="region of interest" description="Disordered" evidence="1">
    <location>
        <begin position="14"/>
        <end position="73"/>
    </location>
</feature>
<name>A0AAD7FK36_9AGAR</name>
<evidence type="ECO:0000256" key="1">
    <source>
        <dbReference type="SAM" id="MobiDB-lite"/>
    </source>
</evidence>
<keyword evidence="3" id="KW-1185">Reference proteome</keyword>
<dbReference type="EMBL" id="JARKIF010000013">
    <property type="protein sequence ID" value="KAJ7624562.1"/>
    <property type="molecule type" value="Genomic_DNA"/>
</dbReference>
<organism evidence="2 3">
    <name type="scientific">Roridomyces roridus</name>
    <dbReference type="NCBI Taxonomy" id="1738132"/>
    <lineage>
        <taxon>Eukaryota</taxon>
        <taxon>Fungi</taxon>
        <taxon>Dikarya</taxon>
        <taxon>Basidiomycota</taxon>
        <taxon>Agaricomycotina</taxon>
        <taxon>Agaricomycetes</taxon>
        <taxon>Agaricomycetidae</taxon>
        <taxon>Agaricales</taxon>
        <taxon>Marasmiineae</taxon>
        <taxon>Mycenaceae</taxon>
        <taxon>Roridomyces</taxon>
    </lineage>
</organism>
<proteinExistence type="predicted"/>
<evidence type="ECO:0000313" key="3">
    <source>
        <dbReference type="Proteomes" id="UP001221142"/>
    </source>
</evidence>
<feature type="compositionally biased region" description="Basic and acidic residues" evidence="1">
    <location>
        <begin position="40"/>
        <end position="73"/>
    </location>
</feature>